<keyword evidence="3" id="KW-1185">Reference proteome</keyword>
<dbReference type="EMBL" id="CP040449">
    <property type="protein sequence ID" value="QFI56594.1"/>
    <property type="molecule type" value="Genomic_DNA"/>
</dbReference>
<protein>
    <submittedName>
        <fullName evidence="2">Transporter substrate-binding domain-containing protein</fullName>
    </submittedName>
</protein>
<dbReference type="AlphaFoldDB" id="A0A5J6X1T6"/>
<evidence type="ECO:0000313" key="3">
    <source>
        <dbReference type="Proteomes" id="UP000594034"/>
    </source>
</evidence>
<organism evidence="2 3">
    <name type="scientific">Aeromonas simiae</name>
    <dbReference type="NCBI Taxonomy" id="218936"/>
    <lineage>
        <taxon>Bacteria</taxon>
        <taxon>Pseudomonadati</taxon>
        <taxon>Pseudomonadota</taxon>
        <taxon>Gammaproteobacteria</taxon>
        <taxon>Aeromonadales</taxon>
        <taxon>Aeromonadaceae</taxon>
        <taxon>Aeromonas</taxon>
    </lineage>
</organism>
<dbReference type="SUPFAM" id="SSF53850">
    <property type="entry name" value="Periplasmic binding protein-like II"/>
    <property type="match status" value="1"/>
</dbReference>
<accession>A0A5J6X1T6</accession>
<evidence type="ECO:0000256" key="1">
    <source>
        <dbReference type="SAM" id="SignalP"/>
    </source>
</evidence>
<gene>
    <name evidence="2" type="ORF">FE240_03340</name>
</gene>
<feature type="chain" id="PRO_5023810689" evidence="1">
    <location>
        <begin position="19"/>
        <end position="242"/>
    </location>
</feature>
<keyword evidence="1" id="KW-0732">Signal</keyword>
<name>A0A5J6X1T6_9GAMM</name>
<dbReference type="KEGG" id="asim:FE240_03340"/>
<feature type="signal peptide" evidence="1">
    <location>
        <begin position="1"/>
        <end position="18"/>
    </location>
</feature>
<evidence type="ECO:0000313" key="2">
    <source>
        <dbReference type="EMBL" id="QFI56594.1"/>
    </source>
</evidence>
<dbReference type="Gene3D" id="3.40.190.10">
    <property type="entry name" value="Periplasmic binding protein-like II"/>
    <property type="match status" value="2"/>
</dbReference>
<proteinExistence type="predicted"/>
<reference evidence="2 3" key="1">
    <citation type="submission" date="2019-05" db="EMBL/GenBank/DDBJ databases">
        <title>OXA-830, a novel chromosomally encoded expanded-spectrum class D beta-lactamase in Aeromonas simiae.</title>
        <authorList>
            <person name="Zhou W."/>
            <person name="Chen Q."/>
        </authorList>
    </citation>
    <scope>NUCLEOTIDE SEQUENCE [LARGE SCALE GENOMIC DNA]</scope>
    <source>
        <strain evidence="2 3">A6</strain>
    </source>
</reference>
<dbReference type="Proteomes" id="UP000594034">
    <property type="component" value="Chromosome"/>
</dbReference>
<sequence length="242" mass="28390">MRWVWLIVALLLSVGARAAEPLSIYCERWQGFCEPDGRGFYFDLVRAVYEPRGYQVVARLTPYKRAVKLVVEGEADMTIGVYPNEVNGVVWPTLSAFADDVSVVMTKERLAAWQGEQSLRGKRVVWQRGWAYDKYIPVTMFWHEVDSHQMALQLLEKGRYDYYLGAGVLFREQRLPAGMEWRLLRWLPTYPVFVASTRGEQLAQQWDEGLRRLYRNGTLKALYRRHALSDYFDYYRQASRQP</sequence>